<comment type="caution">
    <text evidence="2">The sequence shown here is derived from an EMBL/GenBank/DDBJ whole genome shotgun (WGS) entry which is preliminary data.</text>
</comment>
<reference evidence="3" key="1">
    <citation type="journal article" date="2020" name="Nat. Commun.">
        <title>Genome assembly of wild tea tree DASZ reveals pedigree and selection history of tea varieties.</title>
        <authorList>
            <person name="Zhang W."/>
            <person name="Zhang Y."/>
            <person name="Qiu H."/>
            <person name="Guo Y."/>
            <person name="Wan H."/>
            <person name="Zhang X."/>
            <person name="Scossa F."/>
            <person name="Alseekh S."/>
            <person name="Zhang Q."/>
            <person name="Wang P."/>
            <person name="Xu L."/>
            <person name="Schmidt M.H."/>
            <person name="Jia X."/>
            <person name="Li D."/>
            <person name="Zhu A."/>
            <person name="Guo F."/>
            <person name="Chen W."/>
            <person name="Ni D."/>
            <person name="Usadel B."/>
            <person name="Fernie A.R."/>
            <person name="Wen W."/>
        </authorList>
    </citation>
    <scope>NUCLEOTIDE SEQUENCE [LARGE SCALE GENOMIC DNA]</scope>
    <source>
        <strain evidence="3">cv. G240</strain>
    </source>
</reference>
<dbReference type="InterPro" id="IPR059080">
    <property type="entry name" value="WHD_PTC1"/>
</dbReference>
<dbReference type="PANTHER" id="PTHR46201">
    <property type="entry name" value="PHD FINGER PROTEIN MALE MEIOCYTE DEATH 1-RELATED"/>
    <property type="match status" value="1"/>
</dbReference>
<dbReference type="Proteomes" id="UP000593564">
    <property type="component" value="Unassembled WGS sequence"/>
</dbReference>
<dbReference type="Pfam" id="PF25874">
    <property type="entry name" value="WHD_plant_repro"/>
    <property type="match status" value="1"/>
</dbReference>
<gene>
    <name evidence="2" type="ORF">HYC85_001570</name>
</gene>
<sequence length="324" mass="36575">MGLVIYSVLMKLKEGNGISAAEKEWIFGIKSAQISGPGKLRFRMCRKSDQWIFGCFMGLRTGIRGSVDGVTENNYDRAIDILSSIELDKIIQDFSNTNRCREIKQVIRYYQDLSETQLITIRDLLRVMLTLKSQAPAQRKSIMATALFYFFKTFNQKSPAKQGSCERKICEVNTAIANMDSRWPARRLEYAAQIIVNALKEKKENKFSHGGMSRQEVQDAARLHIGDTGLLDYVLKSMNNVIVGSNILGNCVLINEPEPEIVPEPLPVPALAPGADVYSDVVYLYTNVLLGYPESELVELATRAQSFFPSPWPFIPELLAFFLW</sequence>
<name>A0A7J7I730_CAMSI</name>
<dbReference type="AlphaFoldDB" id="A0A7J7I730"/>
<reference evidence="2 3" key="2">
    <citation type="submission" date="2020-07" db="EMBL/GenBank/DDBJ databases">
        <title>Genome assembly of wild tea tree DASZ reveals pedigree and selection history of tea varieties.</title>
        <authorList>
            <person name="Zhang W."/>
        </authorList>
    </citation>
    <scope>NUCLEOTIDE SEQUENCE [LARGE SCALE GENOMIC DNA]</scope>
    <source>
        <strain evidence="3">cv. G240</strain>
        <tissue evidence="2">Leaf</tissue>
    </source>
</reference>
<evidence type="ECO:0000313" key="3">
    <source>
        <dbReference type="Proteomes" id="UP000593564"/>
    </source>
</evidence>
<keyword evidence="3" id="KW-1185">Reference proteome</keyword>
<accession>A0A7J7I730</accession>
<organism evidence="2 3">
    <name type="scientific">Camellia sinensis</name>
    <name type="common">Tea plant</name>
    <name type="synonym">Thea sinensis</name>
    <dbReference type="NCBI Taxonomy" id="4442"/>
    <lineage>
        <taxon>Eukaryota</taxon>
        <taxon>Viridiplantae</taxon>
        <taxon>Streptophyta</taxon>
        <taxon>Embryophyta</taxon>
        <taxon>Tracheophyta</taxon>
        <taxon>Spermatophyta</taxon>
        <taxon>Magnoliopsida</taxon>
        <taxon>eudicotyledons</taxon>
        <taxon>Gunneridae</taxon>
        <taxon>Pentapetalae</taxon>
        <taxon>asterids</taxon>
        <taxon>Ericales</taxon>
        <taxon>Theaceae</taxon>
        <taxon>Camellia</taxon>
    </lineage>
</organism>
<dbReference type="PANTHER" id="PTHR46201:SF9">
    <property type="entry name" value="PHD FINGER PROTEIN MALE MEIOCYTE DEATH 1"/>
    <property type="match status" value="1"/>
</dbReference>
<dbReference type="EMBL" id="JACBKZ010000001">
    <property type="protein sequence ID" value="KAF5960361.1"/>
    <property type="molecule type" value="Genomic_DNA"/>
</dbReference>
<evidence type="ECO:0000313" key="2">
    <source>
        <dbReference type="EMBL" id="KAF5960361.1"/>
    </source>
</evidence>
<evidence type="ECO:0000259" key="1">
    <source>
        <dbReference type="Pfam" id="PF25874"/>
    </source>
</evidence>
<proteinExistence type="predicted"/>
<feature type="domain" description="PTC1-like winged helix-turn-helix" evidence="1">
    <location>
        <begin position="182"/>
        <end position="248"/>
    </location>
</feature>
<protein>
    <recommendedName>
        <fullName evidence="1">PTC1-like winged helix-turn-helix domain-containing protein</fullName>
    </recommendedName>
</protein>